<evidence type="ECO:0000256" key="5">
    <source>
        <dbReference type="ARBA" id="ARBA00023136"/>
    </source>
</evidence>
<dbReference type="InterPro" id="IPR039910">
    <property type="entry name" value="D15-like"/>
</dbReference>
<dbReference type="Gene3D" id="3.10.20.310">
    <property type="entry name" value="membrane protein fhac"/>
    <property type="match status" value="1"/>
</dbReference>
<keyword evidence="4" id="KW-0812">Transmembrane</keyword>
<reference evidence="9" key="2">
    <citation type="submission" date="2012-11" db="EMBL/GenBank/DDBJ databases">
        <authorList>
            <person name="Kuo A."/>
            <person name="Curtis B.A."/>
            <person name="Tanifuji G."/>
            <person name="Burki F."/>
            <person name="Gruber A."/>
            <person name="Irimia M."/>
            <person name="Maruyama S."/>
            <person name="Arias M.C."/>
            <person name="Ball S.G."/>
            <person name="Gile G.H."/>
            <person name="Hirakawa Y."/>
            <person name="Hopkins J.F."/>
            <person name="Rensing S.A."/>
            <person name="Schmutz J."/>
            <person name="Symeonidi A."/>
            <person name="Elias M."/>
            <person name="Eveleigh R.J."/>
            <person name="Herman E.K."/>
            <person name="Klute M.J."/>
            <person name="Nakayama T."/>
            <person name="Obornik M."/>
            <person name="Reyes-Prieto A."/>
            <person name="Armbrust E.V."/>
            <person name="Aves S.J."/>
            <person name="Beiko R.G."/>
            <person name="Coutinho P."/>
            <person name="Dacks J.B."/>
            <person name="Durnford D.G."/>
            <person name="Fast N.M."/>
            <person name="Green B.R."/>
            <person name="Grisdale C."/>
            <person name="Hempe F."/>
            <person name="Henrissat B."/>
            <person name="Hoppner M.P."/>
            <person name="Ishida K.-I."/>
            <person name="Kim E."/>
            <person name="Koreny L."/>
            <person name="Kroth P.G."/>
            <person name="Liu Y."/>
            <person name="Malik S.-B."/>
            <person name="Maier U.G."/>
            <person name="McRose D."/>
            <person name="Mock T."/>
            <person name="Neilson J.A."/>
            <person name="Onodera N.T."/>
            <person name="Poole A.M."/>
            <person name="Pritham E.J."/>
            <person name="Richards T.A."/>
            <person name="Rocap G."/>
            <person name="Roy S.W."/>
            <person name="Sarai C."/>
            <person name="Schaack S."/>
            <person name="Shirato S."/>
            <person name="Slamovits C.H."/>
            <person name="Spencer D.F."/>
            <person name="Suzuki S."/>
            <person name="Worden A.Z."/>
            <person name="Zauner S."/>
            <person name="Barry K."/>
            <person name="Bell C."/>
            <person name="Bharti A.K."/>
            <person name="Crow J.A."/>
            <person name="Grimwood J."/>
            <person name="Kramer R."/>
            <person name="Lindquist E."/>
            <person name="Lucas S."/>
            <person name="Salamov A."/>
            <person name="McFadden G.I."/>
            <person name="Lane C.E."/>
            <person name="Keeling P.J."/>
            <person name="Gray M.W."/>
            <person name="Grigoriev I.V."/>
            <person name="Archibald J.M."/>
        </authorList>
    </citation>
    <scope>NUCLEOTIDE SEQUENCE</scope>
    <source>
        <strain evidence="9">CCMP2712</strain>
    </source>
</reference>
<proteinExistence type="inferred from homology"/>
<dbReference type="EnsemblProtists" id="EKX42885">
    <property type="protein sequence ID" value="EKX42885"/>
    <property type="gene ID" value="GUITHDRAFT_111251"/>
</dbReference>
<reference evidence="8" key="3">
    <citation type="submission" date="2016-03" db="UniProtKB">
        <authorList>
            <consortium name="EnsemblProtists"/>
        </authorList>
    </citation>
    <scope>IDENTIFICATION</scope>
</reference>
<sequence>MDSCSLAIEIRDVRAPSHASLTRKTIRAMAGILPREPPVPTDNDPIALLRVPCNVTKVAVAGNRRTKRALIEAELSSSLRSKNHEELAVELALASQRLEDLDIFKKVACEVDIDPEGEKDAVMVSVKLQEKGTHTLSTGTYMQGGEGNVEVSWTMRNMLGNAEKVQSNLSVGHKTSNSFRLEGSQPLFFGSSVKMNGSIFQSVANLVKHSSFTERQRGISFGLASIPDGDGEHEISYEGAWRTVKFEKGSLVCDPSEGGDSFKSSIRHVFNHDTRDDTRVPSSGFLFRSTAELAGIGGDVKFLKNVVDVQARDRDYKMR</sequence>
<protein>
    <recommendedName>
        <fullName evidence="6">Bacterial surface antigen (D15) domain-containing protein</fullName>
    </recommendedName>
</protein>
<dbReference type="GeneID" id="17299472"/>
<dbReference type="EMBL" id="JH993014">
    <property type="protein sequence ID" value="EKX42885.1"/>
    <property type="molecule type" value="Genomic_DNA"/>
</dbReference>
<name>L1J470_GUITC</name>
<evidence type="ECO:0000256" key="4">
    <source>
        <dbReference type="ARBA" id="ARBA00022692"/>
    </source>
</evidence>
<keyword evidence="9" id="KW-1185">Reference proteome</keyword>
<gene>
    <name evidence="7" type="ORF">GUITHDRAFT_111251</name>
</gene>
<comment type="subcellular location">
    <subcellularLocation>
        <location evidence="1">Mitochondrion outer membrane</location>
        <topology evidence="1">Multi-pass membrane protein</topology>
    </subcellularLocation>
</comment>
<dbReference type="AlphaFoldDB" id="L1J470"/>
<evidence type="ECO:0000256" key="2">
    <source>
        <dbReference type="ARBA" id="ARBA00010913"/>
    </source>
</evidence>
<dbReference type="Proteomes" id="UP000011087">
    <property type="component" value="Unassembled WGS sequence"/>
</dbReference>
<organism evidence="7">
    <name type="scientific">Guillardia theta (strain CCMP2712)</name>
    <name type="common">Cryptophyte</name>
    <dbReference type="NCBI Taxonomy" id="905079"/>
    <lineage>
        <taxon>Eukaryota</taxon>
        <taxon>Cryptophyceae</taxon>
        <taxon>Pyrenomonadales</taxon>
        <taxon>Geminigeraceae</taxon>
        <taxon>Guillardia</taxon>
    </lineage>
</organism>
<dbReference type="InterPro" id="IPR000184">
    <property type="entry name" value="Bac_surfAg_D15"/>
</dbReference>
<dbReference type="eggNOG" id="KOG2602">
    <property type="taxonomic scope" value="Eukaryota"/>
</dbReference>
<dbReference type="RefSeq" id="XP_005829865.1">
    <property type="nucleotide sequence ID" value="XM_005829808.1"/>
</dbReference>
<dbReference type="STRING" id="905079.L1J470"/>
<accession>L1J470</accession>
<dbReference type="KEGG" id="gtt:GUITHDRAFT_111251"/>
<dbReference type="OMA" id="GPHMRIG"/>
<evidence type="ECO:0000313" key="8">
    <source>
        <dbReference type="EnsemblProtists" id="EKX42885"/>
    </source>
</evidence>
<evidence type="ECO:0000256" key="1">
    <source>
        <dbReference type="ARBA" id="ARBA00004374"/>
    </source>
</evidence>
<dbReference type="Gene3D" id="2.40.160.50">
    <property type="entry name" value="membrane protein fhac: a member of the omp85/tpsb transporter family"/>
    <property type="match status" value="1"/>
</dbReference>
<evidence type="ECO:0000259" key="6">
    <source>
        <dbReference type="Pfam" id="PF01103"/>
    </source>
</evidence>
<dbReference type="PaxDb" id="55529-EKX42885"/>
<evidence type="ECO:0000313" key="9">
    <source>
        <dbReference type="Proteomes" id="UP000011087"/>
    </source>
</evidence>
<feature type="domain" description="Bacterial surface antigen (D15)" evidence="6">
    <location>
        <begin position="157"/>
        <end position="309"/>
    </location>
</feature>
<dbReference type="PANTHER" id="PTHR12815">
    <property type="entry name" value="SORTING AND ASSEMBLY MACHINERY SAMM50 PROTEIN FAMILY MEMBER"/>
    <property type="match status" value="1"/>
</dbReference>
<evidence type="ECO:0000313" key="7">
    <source>
        <dbReference type="EMBL" id="EKX42885.1"/>
    </source>
</evidence>
<reference evidence="7 9" key="1">
    <citation type="journal article" date="2012" name="Nature">
        <title>Algal genomes reveal evolutionary mosaicism and the fate of nucleomorphs.</title>
        <authorList>
            <consortium name="DOE Joint Genome Institute"/>
            <person name="Curtis B.A."/>
            <person name="Tanifuji G."/>
            <person name="Burki F."/>
            <person name="Gruber A."/>
            <person name="Irimia M."/>
            <person name="Maruyama S."/>
            <person name="Arias M.C."/>
            <person name="Ball S.G."/>
            <person name="Gile G.H."/>
            <person name="Hirakawa Y."/>
            <person name="Hopkins J.F."/>
            <person name="Kuo A."/>
            <person name="Rensing S.A."/>
            <person name="Schmutz J."/>
            <person name="Symeonidi A."/>
            <person name="Elias M."/>
            <person name="Eveleigh R.J."/>
            <person name="Herman E.K."/>
            <person name="Klute M.J."/>
            <person name="Nakayama T."/>
            <person name="Obornik M."/>
            <person name="Reyes-Prieto A."/>
            <person name="Armbrust E.V."/>
            <person name="Aves S.J."/>
            <person name="Beiko R.G."/>
            <person name="Coutinho P."/>
            <person name="Dacks J.B."/>
            <person name="Durnford D.G."/>
            <person name="Fast N.M."/>
            <person name="Green B.R."/>
            <person name="Grisdale C.J."/>
            <person name="Hempel F."/>
            <person name="Henrissat B."/>
            <person name="Hoppner M.P."/>
            <person name="Ishida K."/>
            <person name="Kim E."/>
            <person name="Koreny L."/>
            <person name="Kroth P.G."/>
            <person name="Liu Y."/>
            <person name="Malik S.B."/>
            <person name="Maier U.G."/>
            <person name="McRose D."/>
            <person name="Mock T."/>
            <person name="Neilson J.A."/>
            <person name="Onodera N.T."/>
            <person name="Poole A.M."/>
            <person name="Pritham E.J."/>
            <person name="Richards T.A."/>
            <person name="Rocap G."/>
            <person name="Roy S.W."/>
            <person name="Sarai C."/>
            <person name="Schaack S."/>
            <person name="Shirato S."/>
            <person name="Slamovits C.H."/>
            <person name="Spencer D.F."/>
            <person name="Suzuki S."/>
            <person name="Worden A.Z."/>
            <person name="Zauner S."/>
            <person name="Barry K."/>
            <person name="Bell C."/>
            <person name="Bharti A.K."/>
            <person name="Crow J.A."/>
            <person name="Grimwood J."/>
            <person name="Kramer R."/>
            <person name="Lindquist E."/>
            <person name="Lucas S."/>
            <person name="Salamov A."/>
            <person name="McFadden G.I."/>
            <person name="Lane C.E."/>
            <person name="Keeling P.J."/>
            <person name="Gray M.W."/>
            <person name="Grigoriev I.V."/>
            <person name="Archibald J.M."/>
        </authorList>
    </citation>
    <scope>NUCLEOTIDE SEQUENCE</scope>
    <source>
        <strain evidence="7 9">CCMP2712</strain>
    </source>
</reference>
<dbReference type="HOGENOM" id="CLU_872763_0_0_1"/>
<keyword evidence="5" id="KW-0472">Membrane</keyword>
<comment type="similarity">
    <text evidence="2">Belongs to the SAM50/omp85 family.</text>
</comment>
<dbReference type="OrthoDB" id="1724197at2759"/>
<dbReference type="GO" id="GO:0005741">
    <property type="term" value="C:mitochondrial outer membrane"/>
    <property type="evidence" value="ECO:0007669"/>
    <property type="project" value="UniProtKB-SubCell"/>
</dbReference>
<evidence type="ECO:0000256" key="3">
    <source>
        <dbReference type="ARBA" id="ARBA00022452"/>
    </source>
</evidence>
<keyword evidence="3" id="KW-1134">Transmembrane beta strand</keyword>
<dbReference type="PANTHER" id="PTHR12815:SF18">
    <property type="entry name" value="SORTING AND ASSEMBLY MACHINERY COMPONENT 50 HOMOLOG"/>
    <property type="match status" value="1"/>
</dbReference>
<dbReference type="Pfam" id="PF01103">
    <property type="entry name" value="Omp85"/>
    <property type="match status" value="1"/>
</dbReference>